<evidence type="ECO:0000313" key="5">
    <source>
        <dbReference type="Proteomes" id="UP001213972"/>
    </source>
</evidence>
<keyword evidence="3" id="KW-0812">Transmembrane</keyword>
<proteinExistence type="predicted"/>
<feature type="transmembrane region" description="Helical" evidence="3">
    <location>
        <begin position="28"/>
        <end position="53"/>
    </location>
</feature>
<dbReference type="InterPro" id="IPR042002">
    <property type="entry name" value="Sortase_C"/>
</dbReference>
<evidence type="ECO:0000256" key="3">
    <source>
        <dbReference type="SAM" id="Phobius"/>
    </source>
</evidence>
<evidence type="ECO:0000313" key="4">
    <source>
        <dbReference type="EMBL" id="WEK13440.1"/>
    </source>
</evidence>
<keyword evidence="3" id="KW-0472">Membrane</keyword>
<dbReference type="EMBL" id="CP119321">
    <property type="protein sequence ID" value="WEK13440.1"/>
    <property type="molecule type" value="Genomic_DNA"/>
</dbReference>
<evidence type="ECO:0000256" key="1">
    <source>
        <dbReference type="ARBA" id="ARBA00022801"/>
    </source>
</evidence>
<accession>A0AAJ5W323</accession>
<dbReference type="SUPFAM" id="SSF63817">
    <property type="entry name" value="Sortase"/>
    <property type="match status" value="1"/>
</dbReference>
<dbReference type="InterPro" id="IPR023365">
    <property type="entry name" value="Sortase_dom-sf"/>
</dbReference>
<feature type="active site" description="Acyl-thioester intermediate" evidence="2">
    <location>
        <position position="241"/>
    </location>
</feature>
<dbReference type="Pfam" id="PF04203">
    <property type="entry name" value="Sortase"/>
    <property type="match status" value="1"/>
</dbReference>
<evidence type="ECO:0000256" key="2">
    <source>
        <dbReference type="PIRSR" id="PIRSR605754-1"/>
    </source>
</evidence>
<keyword evidence="1" id="KW-0378">Hydrolase</keyword>
<protein>
    <submittedName>
        <fullName evidence="4">Class C sortase</fullName>
    </submittedName>
</protein>
<keyword evidence="3" id="KW-1133">Transmembrane helix</keyword>
<dbReference type="InterPro" id="IPR005754">
    <property type="entry name" value="Sortase"/>
</dbReference>
<dbReference type="AlphaFoldDB" id="A0AAJ5W323"/>
<dbReference type="InterPro" id="IPR006311">
    <property type="entry name" value="TAT_signal"/>
</dbReference>
<dbReference type="Proteomes" id="UP001213972">
    <property type="component" value="Chromosome"/>
</dbReference>
<organism evidence="4 5">
    <name type="scientific">Candidatus Microbacterium phytovorans</name>
    <dbReference type="NCBI Taxonomy" id="3121374"/>
    <lineage>
        <taxon>Bacteria</taxon>
        <taxon>Bacillati</taxon>
        <taxon>Actinomycetota</taxon>
        <taxon>Actinomycetes</taxon>
        <taxon>Micrococcales</taxon>
        <taxon>Microbacteriaceae</taxon>
        <taxon>Microbacterium</taxon>
    </lineage>
</organism>
<sequence length="317" mass="33251">MTLTAQPPPPARTRAAARAARVRRRFSVAHGVAAVVLVLGAGTMLYPSAAAWFSDRAHATEVSGYVSDVDAAGDSALTRAVDAAQDYNARLPEGPLRDPFLLTSDGTAASVEEGRDEYLSLLRFGDSPTMARLRIPEIGVDLPIAHGTDADTLARGVGHLYGSSLPVGGRGSHAVLSGHSGLPEATLFTHLNELEAGDTFAIDVAGRTLTYRIDQILTVDPRDGDALRRVPGRDYVTLLTCTPIGVNTHRLLVRGERVADARGDTAARALAPQAADPGLPWWALGAAAALSVGTAVAWPRRTRADALAPAHGDRPGE</sequence>
<gene>
    <name evidence="4" type="ORF">P0Y48_13420</name>
</gene>
<dbReference type="NCBIfam" id="NF033745">
    <property type="entry name" value="class_C_sortase"/>
    <property type="match status" value="1"/>
</dbReference>
<reference evidence="4" key="1">
    <citation type="submission" date="2023-03" db="EMBL/GenBank/DDBJ databases">
        <title>Andean soil-derived lignocellulolytic bacterial consortium as a source of novel taxa and putative plastic-active enzymes.</title>
        <authorList>
            <person name="Diaz-Garcia L."/>
            <person name="Chuvochina M."/>
            <person name="Feuerriegel G."/>
            <person name="Bunk B."/>
            <person name="Sproer C."/>
            <person name="Streit W.R."/>
            <person name="Rodriguez L.M."/>
            <person name="Overmann J."/>
            <person name="Jimenez D.J."/>
        </authorList>
    </citation>
    <scope>NUCLEOTIDE SEQUENCE</scope>
    <source>
        <strain evidence="4">MAG 4610</strain>
    </source>
</reference>
<dbReference type="GO" id="GO:0016787">
    <property type="term" value="F:hydrolase activity"/>
    <property type="evidence" value="ECO:0007669"/>
    <property type="project" value="UniProtKB-KW"/>
</dbReference>
<dbReference type="PROSITE" id="PS51318">
    <property type="entry name" value="TAT"/>
    <property type="match status" value="1"/>
</dbReference>
<dbReference type="Gene3D" id="2.40.260.10">
    <property type="entry name" value="Sortase"/>
    <property type="match status" value="1"/>
</dbReference>
<feature type="active site" description="Proton donor/acceptor" evidence="2">
    <location>
        <position position="179"/>
    </location>
</feature>
<name>A0AAJ5W323_9MICO</name>
<dbReference type="CDD" id="cd05827">
    <property type="entry name" value="Sortase_C"/>
    <property type="match status" value="1"/>
</dbReference>
<dbReference type="NCBIfam" id="TIGR01076">
    <property type="entry name" value="sortase_fam"/>
    <property type="match status" value="1"/>
</dbReference>